<evidence type="ECO:0000313" key="2">
    <source>
        <dbReference type="EMBL" id="HAC7289810.1"/>
    </source>
</evidence>
<accession>A0A703AAQ8</accession>
<reference evidence="2" key="1">
    <citation type="journal article" date="2018" name="Genome Biol.">
        <title>SKESA: strategic k-mer extension for scrupulous assemblies.</title>
        <authorList>
            <person name="Souvorov A."/>
            <person name="Agarwala R."/>
            <person name="Lipman D.J."/>
        </authorList>
    </citation>
    <scope>NUCLEOTIDE SEQUENCE</scope>
    <source>
        <strain evidence="2">SL1_31</strain>
    </source>
</reference>
<protein>
    <submittedName>
        <fullName evidence="2">PBSX family phage terminase large subunit</fullName>
    </submittedName>
</protein>
<comment type="caution">
    <text evidence="2">The sequence shown here is derived from an EMBL/GenBank/DDBJ whole genome shotgun (WGS) entry which is preliminary data.</text>
</comment>
<organism evidence="2">
    <name type="scientific">Salmonella enterica</name>
    <name type="common">Salmonella choleraesuis</name>
    <dbReference type="NCBI Taxonomy" id="28901"/>
    <lineage>
        <taxon>Bacteria</taxon>
        <taxon>Pseudomonadati</taxon>
        <taxon>Pseudomonadota</taxon>
        <taxon>Gammaproteobacteria</taxon>
        <taxon>Enterobacterales</taxon>
        <taxon>Enterobacteriaceae</taxon>
        <taxon>Salmonella</taxon>
    </lineage>
</organism>
<gene>
    <name evidence="2" type="ORF">G0F45_24030</name>
</gene>
<dbReference type="AlphaFoldDB" id="A0A703AAQ8"/>
<dbReference type="InterPro" id="IPR035413">
    <property type="entry name" value="Terminase_L_C"/>
</dbReference>
<dbReference type="Pfam" id="PF17288">
    <property type="entry name" value="Terminase_3C"/>
    <property type="match status" value="1"/>
</dbReference>
<feature type="non-terminal residue" evidence="2">
    <location>
        <position position="1"/>
    </location>
</feature>
<reference evidence="2" key="2">
    <citation type="submission" date="2018-08" db="EMBL/GenBank/DDBJ databases">
        <authorList>
            <consortium name="NCBI Pathogen Detection Project"/>
        </authorList>
    </citation>
    <scope>NUCLEOTIDE SEQUENCE</scope>
    <source>
        <strain evidence="2">SL1_31</strain>
    </source>
</reference>
<sequence>FVLPHTREELRFVFSKFGRGTLIARSRNLYVLSDYLIPNNLNVLSREETQDVILEFSDTEYYYDESLGSQSGTATNIVMQRDLEYIPAFLNAVSILM</sequence>
<name>A0A703AAQ8_SALER</name>
<evidence type="ECO:0000259" key="1">
    <source>
        <dbReference type="Pfam" id="PF17288"/>
    </source>
</evidence>
<proteinExistence type="predicted"/>
<feature type="domain" description="Phage terminase large subunit C-terminal" evidence="1">
    <location>
        <begin position="7"/>
        <end position="94"/>
    </location>
</feature>
<dbReference type="EMBL" id="DAAMNK010000057">
    <property type="protein sequence ID" value="HAC7289810.1"/>
    <property type="molecule type" value="Genomic_DNA"/>
</dbReference>